<evidence type="ECO:0000256" key="2">
    <source>
        <dbReference type="ARBA" id="ARBA00022664"/>
    </source>
</evidence>
<comment type="caution">
    <text evidence="13">The sequence shown here is derived from an EMBL/GenBank/DDBJ whole genome shotgun (WGS) entry which is preliminary data.</text>
</comment>
<evidence type="ECO:0000256" key="6">
    <source>
        <dbReference type="ARBA" id="ARBA00022840"/>
    </source>
</evidence>
<dbReference type="PANTHER" id="PTHR18934:SF83">
    <property type="entry name" value="PRE-MRNA-SPLICING FACTOR ATP-DEPENDENT RNA HELICASE DHX16"/>
    <property type="match status" value="1"/>
</dbReference>
<dbReference type="PROSITE" id="PS00690">
    <property type="entry name" value="DEAH_ATP_HELICASE"/>
    <property type="match status" value="1"/>
</dbReference>
<dbReference type="SMART" id="SM00487">
    <property type="entry name" value="DEXDc"/>
    <property type="match status" value="1"/>
</dbReference>
<dbReference type="SUPFAM" id="SSF52540">
    <property type="entry name" value="P-loop containing nucleoside triphosphate hydrolases"/>
    <property type="match status" value="1"/>
</dbReference>
<feature type="coiled-coil region" evidence="9">
    <location>
        <begin position="1269"/>
        <end position="1296"/>
    </location>
</feature>
<keyword evidence="4" id="KW-0378">Hydrolase</keyword>
<dbReference type="InterPro" id="IPR000825">
    <property type="entry name" value="SUF_FeS_clus_asmbl_SufBD_core"/>
</dbReference>
<name>A0ABQ7MG07_BRACM</name>
<keyword evidence="9" id="KW-0175">Coiled coil</keyword>
<dbReference type="Pfam" id="PF00271">
    <property type="entry name" value="Helicase_C"/>
    <property type="match status" value="1"/>
</dbReference>
<evidence type="ECO:0000256" key="7">
    <source>
        <dbReference type="ARBA" id="ARBA00023187"/>
    </source>
</evidence>
<keyword evidence="5" id="KW-0347">Helicase</keyword>
<evidence type="ECO:0000256" key="1">
    <source>
        <dbReference type="ARBA" id="ARBA00012552"/>
    </source>
</evidence>
<dbReference type="PROSITE" id="PS51194">
    <property type="entry name" value="HELICASE_CTER"/>
    <property type="match status" value="1"/>
</dbReference>
<evidence type="ECO:0000256" key="9">
    <source>
        <dbReference type="SAM" id="Coils"/>
    </source>
</evidence>
<proteinExistence type="predicted"/>
<feature type="region of interest" description="Disordered" evidence="10">
    <location>
        <begin position="456"/>
        <end position="574"/>
    </location>
</feature>
<dbReference type="InterPro" id="IPR011545">
    <property type="entry name" value="DEAD/DEAH_box_helicase_dom"/>
</dbReference>
<gene>
    <name evidence="13" type="primary">A05p033260.1_BraROA</name>
    <name evidence="13" type="ORF">IGI04_019497</name>
</gene>
<feature type="compositionally biased region" description="Acidic residues" evidence="10">
    <location>
        <begin position="514"/>
        <end position="524"/>
    </location>
</feature>
<dbReference type="CDD" id="cd18791">
    <property type="entry name" value="SF2_C_RHA"/>
    <property type="match status" value="1"/>
</dbReference>
<comment type="catalytic activity">
    <reaction evidence="8">
        <text>ATP + H2O = ADP + phosphate + H(+)</text>
        <dbReference type="Rhea" id="RHEA:13065"/>
        <dbReference type="ChEBI" id="CHEBI:15377"/>
        <dbReference type="ChEBI" id="CHEBI:15378"/>
        <dbReference type="ChEBI" id="CHEBI:30616"/>
        <dbReference type="ChEBI" id="CHEBI:43474"/>
        <dbReference type="ChEBI" id="CHEBI:456216"/>
        <dbReference type="EC" id="3.6.4.13"/>
    </reaction>
</comment>
<dbReference type="Proteomes" id="UP000823674">
    <property type="component" value="Chromosome A05"/>
</dbReference>
<sequence length="1400" mass="158610">MATATVLSRLSLIPNLSSKPKSFSNKRTTPTAVSVRAQASFSDPFVLELAESLEDSLSSSSSSSSSSSLPLQRIRDSSAESLLSTPWPSRRDEPFRFTDTSFIRYSQIEPVSTQQRNSEILDNLTETHFPNAVIIDGFVSNLTIGPSDLPDGVYFGSFSGLPDDLTNRVSEFIGDFDSGDLFWSINGMGAPDLTMIYVPAGCKVDNSIHLRYFSGQTGDRESKRLPVSNPRVFVLVEEGGEVGIVEEFVGRDEHGFYWTNPVLEVVVLKNAKVKHSYLQKESTAAAHIKWTFVRQEAESEYELVEVSTGGRLGRHNVHVQQLGPDTLTELTTFHISWDRLGDCKKSSHFLFWFRVRMASNDLKTWVSDKLMGLLGYSQITLVNYVIVKAKQSKSPAELVGVLMDNGFASSGDTRSFAEEIFARVPHQTAAVNLYQQREAEAAMLVRKQQTYALIDDDDDDEDEVVKEKKPSASESKKSSKGKKRFRKKSGPSDDSDEEVPVREDSRHVRRKVSEDEDDGSESEEERVRDQKEKEELEQHIRDRDTARTRKLTEQKLSKKEQEEALRRANALEEDDLNSLRKVSRQEYLRKREQKKLEELRDEIEDEQYLFADEKLTETELREFRYKKELYDLVKKRTQDEDNVEEYRIPDAYDDQEGGVDQEKRFAVAVQRYKDLDSREKMDPFAEQEAWEDHQIGKARLKFGSKNKKASDDYQFVFEDQINFIKESVMAGENYEDDMHPKEAQDAAEKTALEELQEVRKSLPIYGYREQLLQAVEEHQVLVIVGDTGSGKTTQIPQYLHEAGYTKRGKVGCTQPRRVAAMSVAARVAQEMGVKLGHEVGYSIRFEDCTSDKTVLKYMTDGMLLRELLGEPDLASYSVVIVDEAHERTLSTDILFGLDIARFRPDLKLLISSATMDAEKFSDYFDTAPIFSFPGRRYPVEINFTSAPEADYMDAAIVTVLTIHVREPLGDILVFLTGQEEIETAEEILKQRIRGLGTKIRELIICPIYANLPSELQAKIFEPTPEGARKVVLATNIAETSLTIDGIKYVVDPGFSKMKSYNPRTGMESLLITPISKASATQRAGRAGRTSAGKCYRLYTAFNYNNDLEENTVPEVQRTNLASVVLALKSLGIHDLINFDFMDPPPAEALVKALELLFALGALNKLGELTKAGRRMAEFPLDPMLSKMIVVSDKYKCSDEIISIAAMLSVGGSIFYRPKDKQVHADNARMNFHTGNVGDHIALLKVYSSWKETNYSTQWCYENYIQVRSMKRARDIRDQLEGLLERVEIEISSNMNELDSVRKSIVAGFFPHTAKLQKNGSYRTVKHPQTVHIHPNSGLSQVLPRWVVYHELVLTSKEYMRQVTELKPEWLIELAPHYYQRKDVEDDASKKMPKGAGKAAI</sequence>
<evidence type="ECO:0000313" key="14">
    <source>
        <dbReference type="Proteomes" id="UP000823674"/>
    </source>
</evidence>
<keyword evidence="3" id="KW-0547">Nucleotide-binding</keyword>
<dbReference type="InterPro" id="IPR048333">
    <property type="entry name" value="HA2_WH"/>
</dbReference>
<dbReference type="Pfam" id="PF01458">
    <property type="entry name" value="SUFBD_core"/>
    <property type="match status" value="1"/>
</dbReference>
<dbReference type="InterPro" id="IPR014001">
    <property type="entry name" value="Helicase_ATP-bd"/>
</dbReference>
<feature type="compositionally biased region" description="Basic and acidic residues" evidence="10">
    <location>
        <begin position="525"/>
        <end position="570"/>
    </location>
</feature>
<accession>A0ABQ7MG07</accession>
<dbReference type="Pfam" id="PF00270">
    <property type="entry name" value="DEAD"/>
    <property type="match status" value="1"/>
</dbReference>
<dbReference type="SMART" id="SM00490">
    <property type="entry name" value="HELICc"/>
    <property type="match status" value="1"/>
</dbReference>
<evidence type="ECO:0000256" key="3">
    <source>
        <dbReference type="ARBA" id="ARBA00022741"/>
    </source>
</evidence>
<dbReference type="PANTHER" id="PTHR18934">
    <property type="entry name" value="ATP-DEPENDENT RNA HELICASE"/>
    <property type="match status" value="1"/>
</dbReference>
<dbReference type="SMART" id="SM00847">
    <property type="entry name" value="HA2"/>
    <property type="match status" value="1"/>
</dbReference>
<dbReference type="EC" id="3.6.4.13" evidence="1"/>
<evidence type="ECO:0000259" key="11">
    <source>
        <dbReference type="PROSITE" id="PS51192"/>
    </source>
</evidence>
<dbReference type="EMBL" id="JADBGQ010000005">
    <property type="protein sequence ID" value="KAG5397683.1"/>
    <property type="molecule type" value="Genomic_DNA"/>
</dbReference>
<keyword evidence="7" id="KW-0508">mRNA splicing</keyword>
<feature type="compositionally biased region" description="Basic residues" evidence="10">
    <location>
        <begin position="478"/>
        <end position="489"/>
    </location>
</feature>
<evidence type="ECO:0000256" key="5">
    <source>
        <dbReference type="ARBA" id="ARBA00022806"/>
    </source>
</evidence>
<reference evidence="13 14" key="1">
    <citation type="submission" date="2021-03" db="EMBL/GenBank/DDBJ databases">
        <authorList>
            <person name="King G.J."/>
            <person name="Bancroft I."/>
            <person name="Baten A."/>
            <person name="Bloomfield J."/>
            <person name="Borpatragohain P."/>
            <person name="He Z."/>
            <person name="Irish N."/>
            <person name="Irwin J."/>
            <person name="Liu K."/>
            <person name="Mauleon R.P."/>
            <person name="Moore J."/>
            <person name="Morris R."/>
            <person name="Ostergaard L."/>
            <person name="Wang B."/>
            <person name="Wells R."/>
        </authorList>
    </citation>
    <scope>NUCLEOTIDE SEQUENCE [LARGE SCALE GENOMIC DNA]</scope>
    <source>
        <strain evidence="13">R-o-18</strain>
        <tissue evidence="13">Leaf</tissue>
    </source>
</reference>
<dbReference type="InterPro" id="IPR011709">
    <property type="entry name" value="DEAD-box_helicase_OB_fold"/>
</dbReference>
<feature type="compositionally biased region" description="Basic and acidic residues" evidence="10">
    <location>
        <begin position="465"/>
        <end position="477"/>
    </location>
</feature>
<keyword evidence="14" id="KW-1185">Reference proteome</keyword>
<dbReference type="Gene3D" id="1.20.120.1080">
    <property type="match status" value="1"/>
</dbReference>
<keyword evidence="2" id="KW-0507">mRNA processing</keyword>
<dbReference type="InterPro" id="IPR037284">
    <property type="entry name" value="SUF_FeS_clus_asmbl_SufBD_sf"/>
</dbReference>
<dbReference type="Gene3D" id="3.40.50.300">
    <property type="entry name" value="P-loop containing nucleotide triphosphate hydrolases"/>
    <property type="match status" value="2"/>
</dbReference>
<dbReference type="InterPro" id="IPR002464">
    <property type="entry name" value="DNA/RNA_helicase_DEAH_CS"/>
</dbReference>
<dbReference type="InterPro" id="IPR027417">
    <property type="entry name" value="P-loop_NTPase"/>
</dbReference>
<evidence type="ECO:0000256" key="10">
    <source>
        <dbReference type="SAM" id="MobiDB-lite"/>
    </source>
</evidence>
<dbReference type="InterPro" id="IPR001650">
    <property type="entry name" value="Helicase_C-like"/>
</dbReference>
<dbReference type="InterPro" id="IPR007502">
    <property type="entry name" value="Helicase-assoc_dom"/>
</dbReference>
<dbReference type="Pfam" id="PF21010">
    <property type="entry name" value="HA2_C"/>
    <property type="match status" value="1"/>
</dbReference>
<feature type="domain" description="Helicase ATP-binding" evidence="11">
    <location>
        <begin position="772"/>
        <end position="933"/>
    </location>
</feature>
<dbReference type="PROSITE" id="PS51192">
    <property type="entry name" value="HELICASE_ATP_BIND_1"/>
    <property type="match status" value="1"/>
</dbReference>
<dbReference type="Pfam" id="PF07717">
    <property type="entry name" value="OB_NTP_bind"/>
    <property type="match status" value="1"/>
</dbReference>
<feature type="domain" description="Helicase C-terminal" evidence="12">
    <location>
        <begin position="956"/>
        <end position="1131"/>
    </location>
</feature>
<evidence type="ECO:0000259" key="12">
    <source>
        <dbReference type="PROSITE" id="PS51194"/>
    </source>
</evidence>
<evidence type="ECO:0000313" key="13">
    <source>
        <dbReference type="EMBL" id="KAG5397683.1"/>
    </source>
</evidence>
<organism evidence="13 14">
    <name type="scientific">Brassica rapa subsp. trilocularis</name>
    <dbReference type="NCBI Taxonomy" id="1813537"/>
    <lineage>
        <taxon>Eukaryota</taxon>
        <taxon>Viridiplantae</taxon>
        <taxon>Streptophyta</taxon>
        <taxon>Embryophyta</taxon>
        <taxon>Tracheophyta</taxon>
        <taxon>Spermatophyta</taxon>
        <taxon>Magnoliopsida</taxon>
        <taxon>eudicotyledons</taxon>
        <taxon>Gunneridae</taxon>
        <taxon>Pentapetalae</taxon>
        <taxon>rosids</taxon>
        <taxon>malvids</taxon>
        <taxon>Brassicales</taxon>
        <taxon>Brassicaceae</taxon>
        <taxon>Brassiceae</taxon>
        <taxon>Brassica</taxon>
    </lineage>
</organism>
<protein>
    <recommendedName>
        <fullName evidence="1">RNA helicase</fullName>
        <ecNumber evidence="1">3.6.4.13</ecNumber>
    </recommendedName>
</protein>
<dbReference type="SUPFAM" id="SSF101960">
    <property type="entry name" value="Stabilizer of iron transporter SufD"/>
    <property type="match status" value="1"/>
</dbReference>
<evidence type="ECO:0000256" key="8">
    <source>
        <dbReference type="ARBA" id="ARBA00047984"/>
    </source>
</evidence>
<evidence type="ECO:0000256" key="4">
    <source>
        <dbReference type="ARBA" id="ARBA00022801"/>
    </source>
</evidence>
<dbReference type="Pfam" id="PF04408">
    <property type="entry name" value="WHD_HA2"/>
    <property type="match status" value="1"/>
</dbReference>
<keyword evidence="6" id="KW-0067">ATP-binding</keyword>